<name>A0A6B2JNP2_9RHOB</name>
<keyword evidence="1" id="KW-1133">Transmembrane helix</keyword>
<keyword evidence="1" id="KW-0812">Transmembrane</keyword>
<dbReference type="AlphaFoldDB" id="A0A6B2JNP2"/>
<dbReference type="RefSeq" id="WP_163890514.1">
    <property type="nucleotide sequence ID" value="NZ_JAAFYS010000001.1"/>
</dbReference>
<dbReference type="EMBL" id="JAAGAB010000001">
    <property type="protein sequence ID" value="NDV00307.1"/>
    <property type="molecule type" value="Genomic_DNA"/>
</dbReference>
<feature type="transmembrane region" description="Helical" evidence="1">
    <location>
        <begin position="16"/>
        <end position="39"/>
    </location>
</feature>
<evidence type="ECO:0000313" key="2">
    <source>
        <dbReference type="EMBL" id="NDV00307.1"/>
    </source>
</evidence>
<protein>
    <submittedName>
        <fullName evidence="2">Uncharacterized protein</fullName>
    </submittedName>
</protein>
<keyword evidence="1" id="KW-0472">Membrane</keyword>
<keyword evidence="3" id="KW-1185">Reference proteome</keyword>
<gene>
    <name evidence="2" type="ORF">GZA08_04895</name>
</gene>
<accession>A0A6B2JNP2</accession>
<evidence type="ECO:0000256" key="1">
    <source>
        <dbReference type="SAM" id="Phobius"/>
    </source>
</evidence>
<dbReference type="Proteomes" id="UP000474757">
    <property type="component" value="Unassembled WGS sequence"/>
</dbReference>
<evidence type="ECO:0000313" key="3">
    <source>
        <dbReference type="Proteomes" id="UP000474757"/>
    </source>
</evidence>
<reference evidence="2 3" key="1">
    <citation type="submission" date="2020-02" db="EMBL/GenBank/DDBJ databases">
        <title>Pseudoroseicyclus tamarix, sp. nov., isolated from offshore sediment of a Tamarix chinensis forest.</title>
        <authorList>
            <person name="Gai Y."/>
        </authorList>
    </citation>
    <scope>NUCLEOTIDE SEQUENCE [LARGE SCALE GENOMIC DNA]</scope>
    <source>
        <strain evidence="2 3">CLL3-39</strain>
    </source>
</reference>
<organism evidence="2 3">
    <name type="scientific">Pseudoroseicyclus tamaricis</name>
    <dbReference type="NCBI Taxonomy" id="2705421"/>
    <lineage>
        <taxon>Bacteria</taxon>
        <taxon>Pseudomonadati</taxon>
        <taxon>Pseudomonadota</taxon>
        <taxon>Alphaproteobacteria</taxon>
        <taxon>Rhodobacterales</taxon>
        <taxon>Paracoccaceae</taxon>
        <taxon>Pseudoroseicyclus</taxon>
    </lineage>
</organism>
<comment type="caution">
    <text evidence="2">The sequence shown here is derived from an EMBL/GenBank/DDBJ whole genome shotgun (WGS) entry which is preliminary data.</text>
</comment>
<sequence length="45" mass="4687">MALVVGGSFPEHEATALSIAVATTIIFALLGPWLTVLAARRAGRH</sequence>
<proteinExistence type="predicted"/>